<accession>A0A382Q7K5</accession>
<dbReference type="AlphaFoldDB" id="A0A382Q7K5"/>
<name>A0A382Q7K5_9ZZZZ</name>
<sequence>MLIPEWIQTEDIITPSLVGETHQNAMSIVMKAGLALDSQIGHKTSPIDHKTQKAVYAKGIVMTQSPLSKTKIKR</sequence>
<organism evidence="1">
    <name type="scientific">marine metagenome</name>
    <dbReference type="NCBI Taxonomy" id="408172"/>
    <lineage>
        <taxon>unclassified sequences</taxon>
        <taxon>metagenomes</taxon>
        <taxon>ecological metagenomes</taxon>
    </lineage>
</organism>
<reference evidence="1" key="1">
    <citation type="submission" date="2018-05" db="EMBL/GenBank/DDBJ databases">
        <authorList>
            <person name="Lanie J.A."/>
            <person name="Ng W.-L."/>
            <person name="Kazmierczak K.M."/>
            <person name="Andrzejewski T.M."/>
            <person name="Davidsen T.M."/>
            <person name="Wayne K.J."/>
            <person name="Tettelin H."/>
            <person name="Glass J.I."/>
            <person name="Rusch D."/>
            <person name="Podicherti R."/>
            <person name="Tsui H.-C.T."/>
            <person name="Winkler M.E."/>
        </authorList>
    </citation>
    <scope>NUCLEOTIDE SEQUENCE</scope>
</reference>
<gene>
    <name evidence="1" type="ORF">METZ01_LOCUS333814</name>
</gene>
<dbReference type="EMBL" id="UINC01112195">
    <property type="protein sequence ID" value="SVC80960.1"/>
    <property type="molecule type" value="Genomic_DNA"/>
</dbReference>
<feature type="non-terminal residue" evidence="1">
    <location>
        <position position="74"/>
    </location>
</feature>
<protein>
    <submittedName>
        <fullName evidence="1">Uncharacterized protein</fullName>
    </submittedName>
</protein>
<proteinExistence type="predicted"/>
<evidence type="ECO:0000313" key="1">
    <source>
        <dbReference type="EMBL" id="SVC80960.1"/>
    </source>
</evidence>